<evidence type="ECO:0000256" key="2">
    <source>
        <dbReference type="SAM" id="SignalP"/>
    </source>
</evidence>
<keyword evidence="2" id="KW-0732">Signal</keyword>
<name>A0A9P9WLD3_9PEZI</name>
<evidence type="ECO:0000313" key="4">
    <source>
        <dbReference type="Proteomes" id="UP000829685"/>
    </source>
</evidence>
<comment type="caution">
    <text evidence="3">The sequence shown here is derived from an EMBL/GenBank/DDBJ whole genome shotgun (WGS) entry which is preliminary data.</text>
</comment>
<feature type="compositionally biased region" description="Polar residues" evidence="1">
    <location>
        <begin position="156"/>
        <end position="168"/>
    </location>
</feature>
<feature type="signal peptide" evidence="2">
    <location>
        <begin position="1"/>
        <end position="18"/>
    </location>
</feature>
<dbReference type="AlphaFoldDB" id="A0A9P9WLD3"/>
<keyword evidence="4" id="KW-1185">Reference proteome</keyword>
<sequence length="277" mass="30092">MSIRSLVSGAFLAVTVRAQVQNSSCAADCQILMPYATVWMWTPDQTWGAFIRTISDVTAIATVITVINTALDVTSTVTSFPSGFIPPETNVEGTRVRTITYTRSSKASVTVVAFPTPFIAWPDEYGWDGTLDVRNGDSTQCSTVTIDSGRPYGPTTRITTNPQPTSGSLFPENVTDPSGLSYDFVPEGIEQTIFASRNGVVELFPDEQAINVCRPGGAGPNLGNFVATRWLTTNHPLRKFSELPIRGFHGTALMVFVYFAGSRTRVVCVLHTVVRKP</sequence>
<accession>A0A9P9WLD3</accession>
<protein>
    <submittedName>
        <fullName evidence="3">Uncharacterized protein</fullName>
    </submittedName>
</protein>
<evidence type="ECO:0000313" key="3">
    <source>
        <dbReference type="EMBL" id="KAI1868846.1"/>
    </source>
</evidence>
<feature type="chain" id="PRO_5040468955" evidence="2">
    <location>
        <begin position="19"/>
        <end position="277"/>
    </location>
</feature>
<dbReference type="Proteomes" id="UP000829685">
    <property type="component" value="Unassembled WGS sequence"/>
</dbReference>
<evidence type="ECO:0000256" key="1">
    <source>
        <dbReference type="SAM" id="MobiDB-lite"/>
    </source>
</evidence>
<feature type="region of interest" description="Disordered" evidence="1">
    <location>
        <begin position="149"/>
        <end position="169"/>
    </location>
</feature>
<gene>
    <name evidence="3" type="ORF">JX265_006825</name>
</gene>
<dbReference type="EMBL" id="JAFIMR010000016">
    <property type="protein sequence ID" value="KAI1868846.1"/>
    <property type="molecule type" value="Genomic_DNA"/>
</dbReference>
<proteinExistence type="predicted"/>
<organism evidence="3 4">
    <name type="scientific">Neoarthrinium moseri</name>
    <dbReference type="NCBI Taxonomy" id="1658444"/>
    <lineage>
        <taxon>Eukaryota</taxon>
        <taxon>Fungi</taxon>
        <taxon>Dikarya</taxon>
        <taxon>Ascomycota</taxon>
        <taxon>Pezizomycotina</taxon>
        <taxon>Sordariomycetes</taxon>
        <taxon>Xylariomycetidae</taxon>
        <taxon>Amphisphaeriales</taxon>
        <taxon>Apiosporaceae</taxon>
        <taxon>Neoarthrinium</taxon>
    </lineage>
</organism>
<reference evidence="3" key="1">
    <citation type="submission" date="2021-03" db="EMBL/GenBank/DDBJ databases">
        <title>Revisited historic fungal species revealed as producer of novel bioactive compounds through whole genome sequencing and comparative genomics.</title>
        <authorList>
            <person name="Vignolle G.A."/>
            <person name="Hochenegger N."/>
            <person name="Mach R.L."/>
            <person name="Mach-Aigner A.R."/>
            <person name="Javad Rahimi M."/>
            <person name="Salim K.A."/>
            <person name="Chan C.M."/>
            <person name="Lim L.B.L."/>
            <person name="Cai F."/>
            <person name="Druzhinina I.S."/>
            <person name="U'Ren J.M."/>
            <person name="Derntl C."/>
        </authorList>
    </citation>
    <scope>NUCLEOTIDE SEQUENCE</scope>
    <source>
        <strain evidence="3">TUCIM 5799</strain>
    </source>
</reference>